<dbReference type="Proteomes" id="UP001190700">
    <property type="component" value="Unassembled WGS sequence"/>
</dbReference>
<keyword evidence="3 8" id="KW-0813">Transport</keyword>
<dbReference type="GO" id="GO:0005886">
    <property type="term" value="C:plasma membrane"/>
    <property type="evidence" value="ECO:0007669"/>
    <property type="project" value="UniProtKB-SubCell"/>
</dbReference>
<reference evidence="10 11" key="1">
    <citation type="journal article" date="2015" name="Genome Biol. Evol.">
        <title>Comparative Genomics of a Bacterivorous Green Alga Reveals Evolutionary Causalities and Consequences of Phago-Mixotrophic Mode of Nutrition.</title>
        <authorList>
            <person name="Burns J.A."/>
            <person name="Paasch A."/>
            <person name="Narechania A."/>
            <person name="Kim E."/>
        </authorList>
    </citation>
    <scope>NUCLEOTIDE SEQUENCE [LARGE SCALE GENOMIC DNA]</scope>
    <source>
        <strain evidence="10 11">PLY_AMNH</strain>
    </source>
</reference>
<keyword evidence="7 8" id="KW-0924">Ammonia transport</keyword>
<dbReference type="SUPFAM" id="SSF111352">
    <property type="entry name" value="Ammonium transporter"/>
    <property type="match status" value="1"/>
</dbReference>
<name>A0AAE0L8V3_9CHLO</name>
<comment type="caution">
    <text evidence="8">Lacks conserved residue(s) required for the propagation of feature annotation.</text>
</comment>
<feature type="transmembrane region" description="Helical" evidence="8">
    <location>
        <begin position="77"/>
        <end position="96"/>
    </location>
</feature>
<feature type="transmembrane region" description="Helical" evidence="8">
    <location>
        <begin position="188"/>
        <end position="210"/>
    </location>
</feature>
<keyword evidence="4 8" id="KW-0812">Transmembrane</keyword>
<feature type="transmembrane region" description="Helical" evidence="8">
    <location>
        <begin position="154"/>
        <end position="176"/>
    </location>
</feature>
<feature type="transmembrane region" description="Helical" evidence="8">
    <location>
        <begin position="21"/>
        <end position="44"/>
    </location>
</feature>
<feature type="transmembrane region" description="Helical" evidence="8">
    <location>
        <begin position="361"/>
        <end position="384"/>
    </location>
</feature>
<dbReference type="PANTHER" id="PTHR11730">
    <property type="entry name" value="AMMONIUM TRANSPORTER"/>
    <property type="match status" value="1"/>
</dbReference>
<keyword evidence="11" id="KW-1185">Reference proteome</keyword>
<evidence type="ECO:0000256" key="3">
    <source>
        <dbReference type="ARBA" id="ARBA00022448"/>
    </source>
</evidence>
<evidence type="ECO:0000256" key="4">
    <source>
        <dbReference type="ARBA" id="ARBA00022692"/>
    </source>
</evidence>
<accession>A0AAE0L8V3</accession>
<dbReference type="Pfam" id="PF00909">
    <property type="entry name" value="Ammonium_transp"/>
    <property type="match status" value="1"/>
</dbReference>
<evidence type="ECO:0000313" key="11">
    <source>
        <dbReference type="Proteomes" id="UP001190700"/>
    </source>
</evidence>
<evidence type="ECO:0000313" key="10">
    <source>
        <dbReference type="EMBL" id="KAK3276034.1"/>
    </source>
</evidence>
<dbReference type="GO" id="GO:0008519">
    <property type="term" value="F:ammonium channel activity"/>
    <property type="evidence" value="ECO:0007669"/>
    <property type="project" value="InterPro"/>
</dbReference>
<dbReference type="AlphaFoldDB" id="A0AAE0L8V3"/>
<comment type="caution">
    <text evidence="10">The sequence shown here is derived from an EMBL/GenBank/DDBJ whole genome shotgun (WGS) entry which is preliminary data.</text>
</comment>
<keyword evidence="5 8" id="KW-1133">Transmembrane helix</keyword>
<dbReference type="GO" id="GO:0097272">
    <property type="term" value="P:ammonium homeostasis"/>
    <property type="evidence" value="ECO:0007669"/>
    <property type="project" value="TreeGrafter"/>
</dbReference>
<dbReference type="FunFam" id="1.10.3430.10:FF:000008">
    <property type="entry name" value="Ammonium transporter"/>
    <property type="match status" value="1"/>
</dbReference>
<evidence type="ECO:0000256" key="1">
    <source>
        <dbReference type="ARBA" id="ARBA00004141"/>
    </source>
</evidence>
<evidence type="ECO:0000256" key="2">
    <source>
        <dbReference type="ARBA" id="ARBA00005887"/>
    </source>
</evidence>
<feature type="domain" description="Ammonium transporter AmtB-like" evidence="9">
    <location>
        <begin position="1"/>
        <end position="405"/>
    </location>
</feature>
<dbReference type="EMBL" id="LGRX02006812">
    <property type="protein sequence ID" value="KAK3276034.1"/>
    <property type="molecule type" value="Genomic_DNA"/>
</dbReference>
<gene>
    <name evidence="10" type="ORF">CYMTET_15871</name>
</gene>
<evidence type="ECO:0000259" key="9">
    <source>
        <dbReference type="Pfam" id="PF00909"/>
    </source>
</evidence>
<dbReference type="InterPro" id="IPR024041">
    <property type="entry name" value="NH4_transpt_AmtB-like_dom"/>
</dbReference>
<evidence type="ECO:0000256" key="5">
    <source>
        <dbReference type="ARBA" id="ARBA00022989"/>
    </source>
</evidence>
<feature type="transmembrane region" description="Helical" evidence="8">
    <location>
        <begin position="314"/>
        <end position="334"/>
    </location>
</feature>
<comment type="similarity">
    <text evidence="2 8">Belongs to the ammonia transporter channel (TC 1.A.11.2) family.</text>
</comment>
<dbReference type="PROSITE" id="PS01219">
    <property type="entry name" value="AMMONIUM_TRANSP"/>
    <property type="match status" value="1"/>
</dbReference>
<protein>
    <recommendedName>
        <fullName evidence="8">Ammonium transporter</fullName>
    </recommendedName>
</protein>
<sequence length="416" mass="43784">MQIGFALLEAGTVRAKNTKNILLKSIIITSVVGLTFWAFGYSFAYGEGGASPNSFMGGTNFFMSSDKEAKGSFYAKWMYQWAIAAVATTIVSGAMAERCRFAAYLIYATVISGFIYPVVVHWGWSSEGWLSPFRQADDDEGYEPELGANGFIDFAGSGIVHMVGGGAALVGSIFLGARSGRFRSDGTVVELASHSTIFSALGAMILWFGWYGFCTVHTLAITKMEIASKVAVTTTLSACAGACTTTLIHVATGSAVDVIPTLNGLLAGLVAISGPCVVVEPYAAAIIGLIAGCICYSSSTLLRNLQIDDPLDAAPIHFFCGAWGCIATGFFATATNTRNAYGTSEDDYGAFYNGGGKQLGIQLVGTLAIASWTCGTSGLLFLGLSQARILRISFEDEIASMDENEGNLSGKELVEA</sequence>
<proteinExistence type="inferred from homology"/>
<keyword evidence="6 8" id="KW-0472">Membrane</keyword>
<evidence type="ECO:0000256" key="7">
    <source>
        <dbReference type="ARBA" id="ARBA00023177"/>
    </source>
</evidence>
<comment type="subcellular location">
    <subcellularLocation>
        <location evidence="8">Cell membrane</location>
        <topology evidence="8">Multi-pass membrane protein</topology>
    </subcellularLocation>
    <subcellularLocation>
        <location evidence="1">Membrane</location>
        <topology evidence="1">Multi-pass membrane protein</topology>
    </subcellularLocation>
</comment>
<organism evidence="10 11">
    <name type="scientific">Cymbomonas tetramitiformis</name>
    <dbReference type="NCBI Taxonomy" id="36881"/>
    <lineage>
        <taxon>Eukaryota</taxon>
        <taxon>Viridiplantae</taxon>
        <taxon>Chlorophyta</taxon>
        <taxon>Pyramimonadophyceae</taxon>
        <taxon>Pyramimonadales</taxon>
        <taxon>Pyramimonadaceae</taxon>
        <taxon>Cymbomonas</taxon>
    </lineage>
</organism>
<dbReference type="InterPro" id="IPR029020">
    <property type="entry name" value="Ammonium/urea_transptr"/>
</dbReference>
<feature type="transmembrane region" description="Helical" evidence="8">
    <location>
        <begin position="103"/>
        <end position="124"/>
    </location>
</feature>
<evidence type="ECO:0000256" key="6">
    <source>
        <dbReference type="ARBA" id="ARBA00023136"/>
    </source>
</evidence>
<dbReference type="PANTHER" id="PTHR11730:SF6">
    <property type="entry name" value="AMMONIUM TRANSPORTER"/>
    <property type="match status" value="1"/>
</dbReference>
<evidence type="ECO:0000256" key="8">
    <source>
        <dbReference type="RuleBase" id="RU362002"/>
    </source>
</evidence>
<dbReference type="Gene3D" id="1.10.3430.10">
    <property type="entry name" value="Ammonium transporter AmtB like domains"/>
    <property type="match status" value="1"/>
</dbReference>
<dbReference type="InterPro" id="IPR001905">
    <property type="entry name" value="Ammonium_transpt"/>
</dbReference>
<dbReference type="NCBIfam" id="TIGR00836">
    <property type="entry name" value="amt"/>
    <property type="match status" value="1"/>
</dbReference>
<dbReference type="InterPro" id="IPR018047">
    <property type="entry name" value="Ammonium_transpt_CS"/>
</dbReference>